<dbReference type="GO" id="GO:0022829">
    <property type="term" value="F:wide pore channel activity"/>
    <property type="evidence" value="ECO:0007669"/>
    <property type="project" value="TreeGrafter"/>
</dbReference>
<dbReference type="AlphaFoldDB" id="M7ALA0"/>
<protein>
    <submittedName>
        <fullName evidence="12">Perforin-1</fullName>
    </submittedName>
</protein>
<evidence type="ECO:0000256" key="5">
    <source>
        <dbReference type="ARBA" id="ARBA00022729"/>
    </source>
</evidence>
<dbReference type="SUPFAM" id="SSF49562">
    <property type="entry name" value="C2 domain (Calcium/lipid-binding domain, CaLB)"/>
    <property type="match status" value="1"/>
</dbReference>
<sequence>MPRPSSFFPLLLLILLPGVSTHCHTGTAEECEEHTAFVPGHNLAGEGIDVTTLGRKGAYLVDTSHWQRPDGTCTLCRNSLLEGQLQRLPLAVADWREKVSCRRKLSSAVKESAMGMVRAANAVVQNDWKVGLEVEVKPSANTQVTLAGSHSKLAEFSTEKSQQDKYRFPRHEAACAYYAFRVTHKPPLTRHFIRALRDLPEDYTHSSRLEYHELINTYGTHYVSQLQLGGRVRDVTAVRVCEAALDGMTADEVKDCLNLEASASIGAGKGSAQAAFSQCEEQKKKKNFKRSFHETYSERHTEVTGGHSHADLLFSEGQDAEVFSAWMESLKASPGLVSYSLHPIHNLVRQDNPKRKALRQAVSEYIAERALWRNCTHSCPPGTQRSAHDSCSCVCPGDGSTNTMCCSRERGQGKLTVTVERASGLWGDYSSRTDAYVKVSFQDREVRTATVWNTDNPVWDVHLDLGHVRVAETSQLRLQVWDEDNRYDDDLLGTCDEPLRSGESRHQVCYLNHGRLDFRYSLGVSPYCYTGKAEVCGENMASVPAHNLVGEGTDSTTLEWTGAYLVDTRLCRRPNGTCSLCQNPLRGWGQLQRVPLAVVDWRVLQPGPQQLGGSVSHGRGLGNNVGCEK</sequence>
<reference evidence="13" key="1">
    <citation type="journal article" date="2013" name="Nat. Genet.">
        <title>The draft genomes of soft-shell turtle and green sea turtle yield insights into the development and evolution of the turtle-specific body plan.</title>
        <authorList>
            <person name="Wang Z."/>
            <person name="Pascual-Anaya J."/>
            <person name="Zadissa A."/>
            <person name="Li W."/>
            <person name="Niimura Y."/>
            <person name="Huang Z."/>
            <person name="Li C."/>
            <person name="White S."/>
            <person name="Xiong Z."/>
            <person name="Fang D."/>
            <person name="Wang B."/>
            <person name="Ming Y."/>
            <person name="Chen Y."/>
            <person name="Zheng Y."/>
            <person name="Kuraku S."/>
            <person name="Pignatelli M."/>
            <person name="Herrero J."/>
            <person name="Beal K."/>
            <person name="Nozawa M."/>
            <person name="Li Q."/>
            <person name="Wang J."/>
            <person name="Zhang H."/>
            <person name="Yu L."/>
            <person name="Shigenobu S."/>
            <person name="Wang J."/>
            <person name="Liu J."/>
            <person name="Flicek P."/>
            <person name="Searle S."/>
            <person name="Wang J."/>
            <person name="Kuratani S."/>
            <person name="Yin Y."/>
            <person name="Aken B."/>
            <person name="Zhang G."/>
            <person name="Irie N."/>
        </authorList>
    </citation>
    <scope>NUCLEOTIDE SEQUENCE [LARGE SCALE GENOMIC DNA]</scope>
</reference>
<dbReference type="InterPro" id="IPR035892">
    <property type="entry name" value="C2_domain_sf"/>
</dbReference>
<dbReference type="STRING" id="8469.M7ALA0"/>
<evidence type="ECO:0000313" key="13">
    <source>
        <dbReference type="Proteomes" id="UP000031443"/>
    </source>
</evidence>
<dbReference type="Gene3D" id="2.60.40.150">
    <property type="entry name" value="C2 domain"/>
    <property type="match status" value="1"/>
</dbReference>
<feature type="domain" description="C2" evidence="10">
    <location>
        <begin position="396"/>
        <end position="513"/>
    </location>
</feature>
<name>M7ALA0_CHEMY</name>
<comment type="similarity">
    <text evidence="3">Belongs to the complement C6/C7/C8/C9 family.</text>
</comment>
<dbReference type="Pfam" id="PF00168">
    <property type="entry name" value="C2"/>
    <property type="match status" value="1"/>
</dbReference>
<dbReference type="GO" id="GO:0001913">
    <property type="term" value="P:T cell mediated cytotoxicity"/>
    <property type="evidence" value="ECO:0007669"/>
    <property type="project" value="TreeGrafter"/>
</dbReference>
<keyword evidence="4" id="KW-0964">Secreted</keyword>
<dbReference type="eggNOG" id="ENOG502RQWS">
    <property type="taxonomic scope" value="Eukaryota"/>
</dbReference>
<evidence type="ECO:0000256" key="7">
    <source>
        <dbReference type="ARBA" id="ARBA00023136"/>
    </source>
</evidence>
<evidence type="ECO:0000259" key="11">
    <source>
        <dbReference type="PROSITE" id="PS51412"/>
    </source>
</evidence>
<dbReference type="SMART" id="SM00239">
    <property type="entry name" value="C2"/>
    <property type="match status" value="1"/>
</dbReference>
<evidence type="ECO:0000259" key="10">
    <source>
        <dbReference type="PROSITE" id="PS50004"/>
    </source>
</evidence>
<keyword evidence="7" id="KW-0472">Membrane</keyword>
<dbReference type="InterPro" id="IPR020863">
    <property type="entry name" value="MACPF_CS"/>
</dbReference>
<dbReference type="Pfam" id="PF01823">
    <property type="entry name" value="MACPF"/>
    <property type="match status" value="1"/>
</dbReference>
<keyword evidence="5 9" id="KW-0732">Signal</keyword>
<evidence type="ECO:0000313" key="12">
    <source>
        <dbReference type="EMBL" id="EMP25239.1"/>
    </source>
</evidence>
<dbReference type="PANTHER" id="PTHR46096:SF3">
    <property type="entry name" value="PERFORIN-1"/>
    <property type="match status" value="1"/>
</dbReference>
<dbReference type="InterPro" id="IPR020864">
    <property type="entry name" value="MACPF"/>
</dbReference>
<keyword evidence="6" id="KW-0204">Cytolysis</keyword>
<dbReference type="GO" id="GO:0001771">
    <property type="term" value="P:immunological synapse formation"/>
    <property type="evidence" value="ECO:0007669"/>
    <property type="project" value="TreeGrafter"/>
</dbReference>
<evidence type="ECO:0000256" key="1">
    <source>
        <dbReference type="ARBA" id="ARBA00004370"/>
    </source>
</evidence>
<evidence type="ECO:0000256" key="6">
    <source>
        <dbReference type="ARBA" id="ARBA00022852"/>
    </source>
</evidence>
<dbReference type="Proteomes" id="UP000031443">
    <property type="component" value="Unassembled WGS sequence"/>
</dbReference>
<keyword evidence="8" id="KW-1015">Disulfide bond</keyword>
<dbReference type="InterPro" id="IPR052784">
    <property type="entry name" value="Perforin-1_pore-forming"/>
</dbReference>
<gene>
    <name evidence="12" type="ORF">UY3_17679</name>
</gene>
<accession>M7ALA0</accession>
<organism evidence="12 13">
    <name type="scientific">Chelonia mydas</name>
    <name type="common">Green sea-turtle</name>
    <name type="synonym">Chelonia agassizi</name>
    <dbReference type="NCBI Taxonomy" id="8469"/>
    <lineage>
        <taxon>Eukaryota</taxon>
        <taxon>Metazoa</taxon>
        <taxon>Chordata</taxon>
        <taxon>Craniata</taxon>
        <taxon>Vertebrata</taxon>
        <taxon>Euteleostomi</taxon>
        <taxon>Archelosauria</taxon>
        <taxon>Testudinata</taxon>
        <taxon>Testudines</taxon>
        <taxon>Cryptodira</taxon>
        <taxon>Durocryptodira</taxon>
        <taxon>Americhelydia</taxon>
        <taxon>Chelonioidea</taxon>
        <taxon>Cheloniidae</taxon>
        <taxon>Chelonia</taxon>
    </lineage>
</organism>
<evidence type="ECO:0000256" key="3">
    <source>
        <dbReference type="ARBA" id="ARBA00009214"/>
    </source>
</evidence>
<dbReference type="PROSITE" id="PS00279">
    <property type="entry name" value="MACPF_1"/>
    <property type="match status" value="1"/>
</dbReference>
<dbReference type="InterPro" id="IPR000008">
    <property type="entry name" value="C2_dom"/>
</dbReference>
<dbReference type="GO" id="GO:0005576">
    <property type="term" value="C:extracellular region"/>
    <property type="evidence" value="ECO:0007669"/>
    <property type="project" value="UniProtKB-SubCell"/>
</dbReference>
<dbReference type="InterPro" id="IPR001862">
    <property type="entry name" value="MAC_perforin"/>
</dbReference>
<dbReference type="PROSITE" id="PS50004">
    <property type="entry name" value="C2"/>
    <property type="match status" value="1"/>
</dbReference>
<dbReference type="GO" id="GO:0031640">
    <property type="term" value="P:killing of cells of another organism"/>
    <property type="evidence" value="ECO:0007669"/>
    <property type="project" value="UniProtKB-KW"/>
</dbReference>
<dbReference type="GO" id="GO:0051607">
    <property type="term" value="P:defense response to virus"/>
    <property type="evidence" value="ECO:0007669"/>
    <property type="project" value="TreeGrafter"/>
</dbReference>
<dbReference type="PRINTS" id="PR00764">
    <property type="entry name" value="COMPLEMENTC9"/>
</dbReference>
<evidence type="ECO:0000256" key="4">
    <source>
        <dbReference type="ARBA" id="ARBA00022525"/>
    </source>
</evidence>
<feature type="signal peptide" evidence="9">
    <location>
        <begin position="1"/>
        <end position="21"/>
    </location>
</feature>
<dbReference type="GO" id="GO:0005579">
    <property type="term" value="C:membrane attack complex"/>
    <property type="evidence" value="ECO:0007669"/>
    <property type="project" value="InterPro"/>
</dbReference>
<proteinExistence type="inferred from homology"/>
<feature type="domain" description="MACPF" evidence="11">
    <location>
        <begin position="27"/>
        <end position="373"/>
    </location>
</feature>
<evidence type="ECO:0000256" key="9">
    <source>
        <dbReference type="SAM" id="SignalP"/>
    </source>
</evidence>
<dbReference type="PANTHER" id="PTHR46096">
    <property type="entry name" value="PERFORIN-1"/>
    <property type="match status" value="1"/>
</dbReference>
<evidence type="ECO:0000256" key="2">
    <source>
        <dbReference type="ARBA" id="ARBA00004613"/>
    </source>
</evidence>
<comment type="subcellular location">
    <subcellularLocation>
        <location evidence="1">Membrane</location>
    </subcellularLocation>
    <subcellularLocation>
        <location evidence="2">Secreted</location>
    </subcellularLocation>
</comment>
<evidence type="ECO:0000256" key="8">
    <source>
        <dbReference type="ARBA" id="ARBA00023157"/>
    </source>
</evidence>
<dbReference type="EMBL" id="KB592770">
    <property type="protein sequence ID" value="EMP25239.1"/>
    <property type="molecule type" value="Genomic_DNA"/>
</dbReference>
<feature type="chain" id="PRO_5004079378" evidence="9">
    <location>
        <begin position="22"/>
        <end position="629"/>
    </location>
</feature>
<dbReference type="PROSITE" id="PS51412">
    <property type="entry name" value="MACPF_2"/>
    <property type="match status" value="1"/>
</dbReference>
<dbReference type="SMART" id="SM00457">
    <property type="entry name" value="MACPF"/>
    <property type="match status" value="1"/>
</dbReference>
<keyword evidence="13" id="KW-1185">Reference proteome</keyword>